<comment type="caution">
    <text evidence="1">The sequence shown here is derived from an EMBL/GenBank/DDBJ whole genome shotgun (WGS) entry which is preliminary data.</text>
</comment>
<evidence type="ECO:0000313" key="1">
    <source>
        <dbReference type="EMBL" id="KAI9918758.1"/>
    </source>
</evidence>
<protein>
    <submittedName>
        <fullName evidence="1">Uncharacterized protein</fullName>
    </submittedName>
</protein>
<name>A0ACC0WIS6_9STRA</name>
<dbReference type="EMBL" id="CM047591">
    <property type="protein sequence ID" value="KAI9918758.1"/>
    <property type="molecule type" value="Genomic_DNA"/>
</dbReference>
<keyword evidence="2" id="KW-1185">Reference proteome</keyword>
<dbReference type="Proteomes" id="UP001163321">
    <property type="component" value="Chromosome 12"/>
</dbReference>
<reference evidence="1 2" key="1">
    <citation type="journal article" date="2022" name="bioRxiv">
        <title>The genome of the oomycete Peronosclerospora sorghi, a cosmopolitan pathogen of maize and sorghum, is inflated with dispersed pseudogenes.</title>
        <authorList>
            <person name="Fletcher K."/>
            <person name="Martin F."/>
            <person name="Isakeit T."/>
            <person name="Cavanaugh K."/>
            <person name="Magill C."/>
            <person name="Michelmore R."/>
        </authorList>
    </citation>
    <scope>NUCLEOTIDE SEQUENCE [LARGE SCALE GENOMIC DNA]</scope>
    <source>
        <strain evidence="1">P6</strain>
    </source>
</reference>
<proteinExistence type="predicted"/>
<sequence>MLTKKVVLIGVLVVCAIIGVILGVILTRKASSSTSSDSASGDTSASDATSGADPVSGKKKKRAGSTTGNTSITSDPTSAKYTLTAFALGDWGATVGQDSCCTRGSTFNNYDINAEDIVATLMDQHATAASTPPKCIMSHGYVPYRESEFRCGSAEDLVAALKNKFALQAEYTSPNDNRWVLKDHFYVYSIADEASGVSIDIFNVDAGDATTHGAQQTCCQCYGYSEGKDKLCKNVARGDKLCAGGDTDMYDACFKQFTEWSDDSRQQLAKEVAASNATWKLVNCHYSAYAHYDEAGMKKWFDILQDAGVQLWLNGHTHGENHDYSSTLQMHFVTNGAGGGIQKESASGIPDFAKGYVETVWAYGGHEYGFMSVEASPEWLKLQYHTTDDAWTFQKNFNATKIGGVATKHCWYIPIDGALGKEC</sequence>
<accession>A0ACC0WIS6</accession>
<organism evidence="1 2">
    <name type="scientific">Peronosclerospora sorghi</name>
    <dbReference type="NCBI Taxonomy" id="230839"/>
    <lineage>
        <taxon>Eukaryota</taxon>
        <taxon>Sar</taxon>
        <taxon>Stramenopiles</taxon>
        <taxon>Oomycota</taxon>
        <taxon>Peronosporomycetes</taxon>
        <taxon>Peronosporales</taxon>
        <taxon>Peronosporaceae</taxon>
        <taxon>Peronosclerospora</taxon>
    </lineage>
</organism>
<evidence type="ECO:0000313" key="2">
    <source>
        <dbReference type="Proteomes" id="UP001163321"/>
    </source>
</evidence>
<gene>
    <name evidence="1" type="ORF">PsorP6_012195</name>
</gene>